<sequence length="37" mass="4081">MLSNMNFFSVCSEGQSANNCIKQFSIVLASSIEEYTS</sequence>
<dbReference type="AlphaFoldDB" id="A0A0K2VF48"/>
<evidence type="ECO:0000313" key="1">
    <source>
        <dbReference type="EMBL" id="CDW48521.1"/>
    </source>
</evidence>
<protein>
    <submittedName>
        <fullName evidence="1">Uncharacterized protein</fullName>
    </submittedName>
</protein>
<proteinExistence type="predicted"/>
<dbReference type="EMBL" id="HACA01031160">
    <property type="protein sequence ID" value="CDW48521.1"/>
    <property type="molecule type" value="Transcribed_RNA"/>
</dbReference>
<name>A0A0K2VF48_LEPSM</name>
<reference evidence="1" key="1">
    <citation type="submission" date="2014-05" db="EMBL/GenBank/DDBJ databases">
        <authorList>
            <person name="Chronopoulou M."/>
        </authorList>
    </citation>
    <scope>NUCLEOTIDE SEQUENCE</scope>
    <source>
        <tissue evidence="1">Whole organism</tissue>
    </source>
</reference>
<accession>A0A0K2VF48</accession>
<organism evidence="1">
    <name type="scientific">Lepeophtheirus salmonis</name>
    <name type="common">Salmon louse</name>
    <name type="synonym">Caligus salmonis</name>
    <dbReference type="NCBI Taxonomy" id="72036"/>
    <lineage>
        <taxon>Eukaryota</taxon>
        <taxon>Metazoa</taxon>
        <taxon>Ecdysozoa</taxon>
        <taxon>Arthropoda</taxon>
        <taxon>Crustacea</taxon>
        <taxon>Multicrustacea</taxon>
        <taxon>Hexanauplia</taxon>
        <taxon>Copepoda</taxon>
        <taxon>Siphonostomatoida</taxon>
        <taxon>Caligidae</taxon>
        <taxon>Lepeophtheirus</taxon>
    </lineage>
</organism>